<organism evidence="2 3">
    <name type="scientific">Toxocara canis</name>
    <name type="common">Canine roundworm</name>
    <dbReference type="NCBI Taxonomy" id="6265"/>
    <lineage>
        <taxon>Eukaryota</taxon>
        <taxon>Metazoa</taxon>
        <taxon>Ecdysozoa</taxon>
        <taxon>Nematoda</taxon>
        <taxon>Chromadorea</taxon>
        <taxon>Rhabditida</taxon>
        <taxon>Spirurina</taxon>
        <taxon>Ascaridomorpha</taxon>
        <taxon>Ascaridoidea</taxon>
        <taxon>Toxocaridae</taxon>
        <taxon>Toxocara</taxon>
    </lineage>
</organism>
<dbReference type="WBParaSite" id="TCNE_0001130701-mRNA-1">
    <property type="protein sequence ID" value="TCNE_0001130701-mRNA-1"/>
    <property type="gene ID" value="TCNE_0001130701"/>
</dbReference>
<evidence type="ECO:0000313" key="1">
    <source>
        <dbReference type="EMBL" id="VDM42628.1"/>
    </source>
</evidence>
<dbReference type="Proteomes" id="UP000050794">
    <property type="component" value="Unassembled WGS sequence"/>
</dbReference>
<sequence length="85" mass="9889">MPWKNCSTDAAAALSRIARQESVDHNLELVFQQYLFVYRMVIEILIADDLISKSQNVINFIKEYDEVIQRKRAERQKKAAKSSSK</sequence>
<keyword evidence="2" id="KW-1185">Reference proteome</keyword>
<protein>
    <submittedName>
        <fullName evidence="3">Vta1 domain-containing protein</fullName>
    </submittedName>
</protein>
<dbReference type="AlphaFoldDB" id="A0A183US37"/>
<accession>A0A183US37</accession>
<reference evidence="3" key="1">
    <citation type="submission" date="2016-06" db="UniProtKB">
        <authorList>
            <consortium name="WormBaseParasite"/>
        </authorList>
    </citation>
    <scope>IDENTIFICATION</scope>
</reference>
<reference evidence="1 2" key="2">
    <citation type="submission" date="2018-11" db="EMBL/GenBank/DDBJ databases">
        <authorList>
            <consortium name="Pathogen Informatics"/>
        </authorList>
    </citation>
    <scope>NUCLEOTIDE SEQUENCE [LARGE SCALE GENOMIC DNA]</scope>
</reference>
<evidence type="ECO:0000313" key="3">
    <source>
        <dbReference type="WBParaSite" id="TCNE_0001130701-mRNA-1"/>
    </source>
</evidence>
<gene>
    <name evidence="1" type="ORF">TCNE_LOCUS11307</name>
</gene>
<dbReference type="EMBL" id="UYWY01020814">
    <property type="protein sequence ID" value="VDM42628.1"/>
    <property type="molecule type" value="Genomic_DNA"/>
</dbReference>
<evidence type="ECO:0000313" key="2">
    <source>
        <dbReference type="Proteomes" id="UP000050794"/>
    </source>
</evidence>
<name>A0A183US37_TOXCA</name>
<proteinExistence type="predicted"/>